<sequence>MINSVLSFGVRIRSDEQTIGLAPPGLGPPLTPSMDVYLDQYDGTTNLDEHLAKYVTQVNMFSNEDAILCRIFLRVDPTLVYLIGRQLDRLVCDTEAKVQNTIFDHSPSPPNSRGLGQPATRKK</sequence>
<proteinExistence type="predicted"/>
<feature type="region of interest" description="Disordered" evidence="1">
    <location>
        <begin position="101"/>
        <end position="123"/>
    </location>
</feature>
<evidence type="ECO:0000313" key="2">
    <source>
        <dbReference type="EMBL" id="RDX67301.1"/>
    </source>
</evidence>
<gene>
    <name evidence="2" type="ORF">CR513_53848</name>
</gene>
<dbReference type="EMBL" id="QJKJ01013061">
    <property type="protein sequence ID" value="RDX67301.1"/>
    <property type="molecule type" value="Genomic_DNA"/>
</dbReference>
<dbReference type="OrthoDB" id="1436372at2759"/>
<protein>
    <submittedName>
        <fullName evidence="2">Uncharacterized protein</fullName>
    </submittedName>
</protein>
<reference evidence="2" key="1">
    <citation type="submission" date="2018-05" db="EMBL/GenBank/DDBJ databases">
        <title>Draft genome of Mucuna pruriens seed.</title>
        <authorList>
            <person name="Nnadi N.E."/>
            <person name="Vos R."/>
            <person name="Hasami M.H."/>
            <person name="Devisetty U.K."/>
            <person name="Aguiy J.C."/>
        </authorList>
    </citation>
    <scope>NUCLEOTIDE SEQUENCE [LARGE SCALE GENOMIC DNA]</scope>
    <source>
        <strain evidence="2">JCA_2017</strain>
    </source>
</reference>
<evidence type="ECO:0000313" key="3">
    <source>
        <dbReference type="Proteomes" id="UP000257109"/>
    </source>
</evidence>
<accession>A0A371EML2</accession>
<organism evidence="2 3">
    <name type="scientific">Mucuna pruriens</name>
    <name type="common">Velvet bean</name>
    <name type="synonym">Dolichos pruriens</name>
    <dbReference type="NCBI Taxonomy" id="157652"/>
    <lineage>
        <taxon>Eukaryota</taxon>
        <taxon>Viridiplantae</taxon>
        <taxon>Streptophyta</taxon>
        <taxon>Embryophyta</taxon>
        <taxon>Tracheophyta</taxon>
        <taxon>Spermatophyta</taxon>
        <taxon>Magnoliopsida</taxon>
        <taxon>eudicotyledons</taxon>
        <taxon>Gunneridae</taxon>
        <taxon>Pentapetalae</taxon>
        <taxon>rosids</taxon>
        <taxon>fabids</taxon>
        <taxon>Fabales</taxon>
        <taxon>Fabaceae</taxon>
        <taxon>Papilionoideae</taxon>
        <taxon>50 kb inversion clade</taxon>
        <taxon>NPAAA clade</taxon>
        <taxon>indigoferoid/millettioid clade</taxon>
        <taxon>Phaseoleae</taxon>
        <taxon>Mucuna</taxon>
    </lineage>
</organism>
<dbReference type="Proteomes" id="UP000257109">
    <property type="component" value="Unassembled WGS sequence"/>
</dbReference>
<evidence type="ECO:0000256" key="1">
    <source>
        <dbReference type="SAM" id="MobiDB-lite"/>
    </source>
</evidence>
<name>A0A371EML2_MUCPR</name>
<dbReference type="AlphaFoldDB" id="A0A371EML2"/>
<feature type="non-terminal residue" evidence="2">
    <location>
        <position position="1"/>
    </location>
</feature>
<keyword evidence="3" id="KW-1185">Reference proteome</keyword>
<comment type="caution">
    <text evidence="2">The sequence shown here is derived from an EMBL/GenBank/DDBJ whole genome shotgun (WGS) entry which is preliminary data.</text>
</comment>